<accession>A0A2N4YV82</accession>
<organism evidence="1 2">
    <name type="scientific">Klebsiella variicola</name>
    <dbReference type="NCBI Taxonomy" id="244366"/>
    <lineage>
        <taxon>Bacteria</taxon>
        <taxon>Pseudomonadati</taxon>
        <taxon>Pseudomonadota</taxon>
        <taxon>Gammaproteobacteria</taxon>
        <taxon>Enterobacterales</taxon>
        <taxon>Enterobacteriaceae</taxon>
        <taxon>Klebsiella/Raoultella group</taxon>
        <taxon>Klebsiella</taxon>
        <taxon>Klebsiella pneumoniae complex</taxon>
    </lineage>
</organism>
<dbReference type="Proteomes" id="UP000234412">
    <property type="component" value="Unassembled WGS sequence"/>
</dbReference>
<dbReference type="AlphaFoldDB" id="A0A2N4YV82"/>
<protein>
    <submittedName>
        <fullName evidence="1">Pyrroline-5-carboxylate reductase</fullName>
    </submittedName>
</protein>
<comment type="caution">
    <text evidence="1">The sequence shown here is derived from an EMBL/GenBank/DDBJ whole genome shotgun (WGS) entry which is preliminary data.</text>
</comment>
<reference evidence="1 2" key="2">
    <citation type="submission" date="2018-01" db="EMBL/GenBank/DDBJ databases">
        <title>Genomic study of Klebsiella pneumoniae.</title>
        <authorList>
            <person name="Yang Y."/>
            <person name="Bicalho R."/>
        </authorList>
    </citation>
    <scope>NUCLEOTIDE SEQUENCE [LARGE SCALE GENOMIC DNA]</scope>
    <source>
        <strain evidence="1 2">A8</strain>
    </source>
</reference>
<evidence type="ECO:0000313" key="2">
    <source>
        <dbReference type="Proteomes" id="UP000234412"/>
    </source>
</evidence>
<feature type="non-terminal residue" evidence="1">
    <location>
        <position position="57"/>
    </location>
</feature>
<proteinExistence type="predicted"/>
<reference evidence="1 2" key="1">
    <citation type="submission" date="2017-11" db="EMBL/GenBank/DDBJ databases">
        <authorList>
            <person name="Han C.G."/>
        </authorList>
    </citation>
    <scope>NUCLEOTIDE SEQUENCE [LARGE SCALE GENOMIC DNA]</scope>
    <source>
        <strain evidence="1 2">A8</strain>
    </source>
</reference>
<evidence type="ECO:0000313" key="1">
    <source>
        <dbReference type="EMBL" id="PLM91671.1"/>
    </source>
</evidence>
<gene>
    <name evidence="1" type="ORF">CWN47_25455</name>
</gene>
<sequence>MAKVHFIGAGQMTEAIIRASLSNGTLRADAISLEDIDSARIEALHSRYRLSGDGGLR</sequence>
<name>A0A2N4YV82_KLEVA</name>
<dbReference type="EMBL" id="PIDP01001181">
    <property type="protein sequence ID" value="PLM91671.1"/>
    <property type="molecule type" value="Genomic_DNA"/>
</dbReference>
<dbReference type="Gene3D" id="3.40.50.720">
    <property type="entry name" value="NAD(P)-binding Rossmann-like Domain"/>
    <property type="match status" value="1"/>
</dbReference>